<gene>
    <name evidence="2" type="ORF">HHL11_30460</name>
</gene>
<evidence type="ECO:0000313" key="3">
    <source>
        <dbReference type="Proteomes" id="UP000541185"/>
    </source>
</evidence>
<dbReference type="EMBL" id="JABBFX010000004">
    <property type="protein sequence ID" value="NML48111.1"/>
    <property type="molecule type" value="Genomic_DNA"/>
</dbReference>
<dbReference type="Pfam" id="PF13185">
    <property type="entry name" value="GAF_2"/>
    <property type="match status" value="1"/>
</dbReference>
<protein>
    <submittedName>
        <fullName evidence="2">GAF domain-containing protein</fullName>
    </submittedName>
</protein>
<dbReference type="Proteomes" id="UP000541185">
    <property type="component" value="Unassembled WGS sequence"/>
</dbReference>
<keyword evidence="3" id="KW-1185">Reference proteome</keyword>
<name>A0A848HFK2_9BURK</name>
<comment type="caution">
    <text evidence="2">The sequence shown here is derived from an EMBL/GenBank/DDBJ whole genome shotgun (WGS) entry which is preliminary data.</text>
</comment>
<feature type="domain" description="GAF" evidence="1">
    <location>
        <begin position="28"/>
        <end position="176"/>
    </location>
</feature>
<sequence>MLLDYSPDDLDVQIAELLVATADTADEAVDGHVQEVLKLLREKMGMDVVFVSRFGDGRRTILRVEHRPGVNVLRPGASDPLEESWCQHVVDGRLPRLVHDARPFVAAKKVPAPPFPIGTHLSTPVAARDGATFGTLCCFSFQPREGVGEQDLKRLQYAAELLTARLQKAQPPARELSLAPQSPRRP</sequence>
<dbReference type="InterPro" id="IPR029016">
    <property type="entry name" value="GAF-like_dom_sf"/>
</dbReference>
<proteinExistence type="predicted"/>
<dbReference type="RefSeq" id="WP_169422450.1">
    <property type="nucleotide sequence ID" value="NZ_JABBFX010000004.1"/>
</dbReference>
<dbReference type="Gene3D" id="3.30.450.40">
    <property type="match status" value="1"/>
</dbReference>
<dbReference type="InterPro" id="IPR003018">
    <property type="entry name" value="GAF"/>
</dbReference>
<dbReference type="SUPFAM" id="SSF55781">
    <property type="entry name" value="GAF domain-like"/>
    <property type="match status" value="1"/>
</dbReference>
<reference evidence="2 3" key="1">
    <citation type="submission" date="2020-04" db="EMBL/GenBank/DDBJ databases">
        <title>Ramlibacter sp. G-1-2-2 isolated from soil.</title>
        <authorList>
            <person name="Dahal R.H."/>
        </authorList>
    </citation>
    <scope>NUCLEOTIDE SEQUENCE [LARGE SCALE GENOMIC DNA]</scope>
    <source>
        <strain evidence="2 3">G-1-2-2</strain>
    </source>
</reference>
<organism evidence="2 3">
    <name type="scientific">Ramlibacter agri</name>
    <dbReference type="NCBI Taxonomy" id="2728837"/>
    <lineage>
        <taxon>Bacteria</taxon>
        <taxon>Pseudomonadati</taxon>
        <taxon>Pseudomonadota</taxon>
        <taxon>Betaproteobacteria</taxon>
        <taxon>Burkholderiales</taxon>
        <taxon>Comamonadaceae</taxon>
        <taxon>Ramlibacter</taxon>
    </lineage>
</organism>
<evidence type="ECO:0000313" key="2">
    <source>
        <dbReference type="EMBL" id="NML48111.1"/>
    </source>
</evidence>
<dbReference type="PANTHER" id="PTHR43102">
    <property type="entry name" value="SLR1143 PROTEIN"/>
    <property type="match status" value="1"/>
</dbReference>
<evidence type="ECO:0000259" key="1">
    <source>
        <dbReference type="SMART" id="SM00065"/>
    </source>
</evidence>
<dbReference type="PANTHER" id="PTHR43102:SF2">
    <property type="entry name" value="GAF DOMAIN-CONTAINING PROTEIN"/>
    <property type="match status" value="1"/>
</dbReference>
<dbReference type="AlphaFoldDB" id="A0A848HFK2"/>
<dbReference type="SMART" id="SM00065">
    <property type="entry name" value="GAF"/>
    <property type="match status" value="1"/>
</dbReference>
<accession>A0A848HFK2</accession>